<feature type="compositionally biased region" description="Basic residues" evidence="5">
    <location>
        <begin position="229"/>
        <end position="241"/>
    </location>
</feature>
<evidence type="ECO:0000313" key="8">
    <source>
        <dbReference type="Proteomes" id="UP001516023"/>
    </source>
</evidence>
<feature type="region of interest" description="Disordered" evidence="5">
    <location>
        <begin position="169"/>
        <end position="205"/>
    </location>
</feature>
<feature type="compositionally biased region" description="Basic and acidic residues" evidence="5">
    <location>
        <begin position="183"/>
        <end position="200"/>
    </location>
</feature>
<dbReference type="GO" id="GO:0004497">
    <property type="term" value="F:monooxygenase activity"/>
    <property type="evidence" value="ECO:0007669"/>
    <property type="project" value="UniProtKB-KW"/>
</dbReference>
<dbReference type="EMBL" id="JABMIG020000006">
    <property type="protein sequence ID" value="KAL3804642.1"/>
    <property type="molecule type" value="Genomic_DNA"/>
</dbReference>
<dbReference type="SUPFAM" id="SSF50182">
    <property type="entry name" value="Sm-like ribonucleoproteins"/>
    <property type="match status" value="1"/>
</dbReference>
<dbReference type="Pfam" id="PF01423">
    <property type="entry name" value="LSM"/>
    <property type="match status" value="1"/>
</dbReference>
<feature type="domain" description="Sm" evidence="6">
    <location>
        <begin position="34"/>
        <end position="103"/>
    </location>
</feature>
<dbReference type="SMART" id="SM00651">
    <property type="entry name" value="Sm"/>
    <property type="match status" value="1"/>
</dbReference>
<protein>
    <recommendedName>
        <fullName evidence="6">Sm domain-containing protein</fullName>
    </recommendedName>
</protein>
<feature type="region of interest" description="Disordered" evidence="5">
    <location>
        <begin position="1"/>
        <end position="20"/>
    </location>
</feature>
<dbReference type="Gene3D" id="2.30.30.100">
    <property type="match status" value="1"/>
</dbReference>
<dbReference type="PRINTS" id="PR00420">
    <property type="entry name" value="RNGMNOXGNASE"/>
</dbReference>
<keyword evidence="1" id="KW-0285">Flavoprotein</keyword>
<keyword evidence="2" id="KW-0274">FAD</keyword>
<reference evidence="7 8" key="1">
    <citation type="journal article" date="2020" name="G3 (Bethesda)">
        <title>Improved Reference Genome for Cyclotella cryptica CCMP332, a Model for Cell Wall Morphogenesis, Salinity Adaptation, and Lipid Production in Diatoms (Bacillariophyta).</title>
        <authorList>
            <person name="Roberts W.R."/>
            <person name="Downey K.M."/>
            <person name="Ruck E.C."/>
            <person name="Traller J.C."/>
            <person name="Alverson A.J."/>
        </authorList>
    </citation>
    <scope>NUCLEOTIDE SEQUENCE [LARGE SCALE GENOMIC DNA]</scope>
    <source>
        <strain evidence="7 8">CCMP332</strain>
    </source>
</reference>
<name>A0ABD3QWG3_9STRA</name>
<organism evidence="7 8">
    <name type="scientific">Cyclotella cryptica</name>
    <dbReference type="NCBI Taxonomy" id="29204"/>
    <lineage>
        <taxon>Eukaryota</taxon>
        <taxon>Sar</taxon>
        <taxon>Stramenopiles</taxon>
        <taxon>Ochrophyta</taxon>
        <taxon>Bacillariophyta</taxon>
        <taxon>Coscinodiscophyceae</taxon>
        <taxon>Thalassiosirophycidae</taxon>
        <taxon>Stephanodiscales</taxon>
        <taxon>Stephanodiscaceae</taxon>
        <taxon>Cyclotella</taxon>
    </lineage>
</organism>
<dbReference type="AlphaFoldDB" id="A0ABD3QWG3"/>
<accession>A0ABD3QWG3</accession>
<evidence type="ECO:0000256" key="3">
    <source>
        <dbReference type="ARBA" id="ARBA00023002"/>
    </source>
</evidence>
<dbReference type="InterPro" id="IPR001163">
    <property type="entry name" value="Sm_dom_euk/arc"/>
</dbReference>
<dbReference type="SUPFAM" id="SSF51905">
    <property type="entry name" value="FAD/NAD(P)-binding domain"/>
    <property type="match status" value="1"/>
</dbReference>
<dbReference type="InterPro" id="IPR010920">
    <property type="entry name" value="LSM_dom_sf"/>
</dbReference>
<keyword evidence="8" id="KW-1185">Reference proteome</keyword>
<proteinExistence type="predicted"/>
<evidence type="ECO:0000256" key="5">
    <source>
        <dbReference type="SAM" id="MobiDB-lite"/>
    </source>
</evidence>
<dbReference type="PANTHER" id="PTHR46972:SF1">
    <property type="entry name" value="FAD DEPENDENT OXIDOREDUCTASE DOMAIN-CONTAINING PROTEIN"/>
    <property type="match status" value="1"/>
</dbReference>
<evidence type="ECO:0000256" key="2">
    <source>
        <dbReference type="ARBA" id="ARBA00022827"/>
    </source>
</evidence>
<dbReference type="InterPro" id="IPR036188">
    <property type="entry name" value="FAD/NAD-bd_sf"/>
</dbReference>
<evidence type="ECO:0000256" key="4">
    <source>
        <dbReference type="ARBA" id="ARBA00023033"/>
    </source>
</evidence>
<dbReference type="Pfam" id="PF01494">
    <property type="entry name" value="FAD_binding_3"/>
    <property type="match status" value="2"/>
</dbReference>
<comment type="caution">
    <text evidence="7">The sequence shown here is derived from an EMBL/GenBank/DDBJ whole genome shotgun (WGS) entry which is preliminary data.</text>
</comment>
<dbReference type="InterPro" id="IPR002938">
    <property type="entry name" value="FAD-bd"/>
</dbReference>
<gene>
    <name evidence="7" type="ORF">HJC23_008457</name>
</gene>
<evidence type="ECO:0000256" key="1">
    <source>
        <dbReference type="ARBA" id="ARBA00022630"/>
    </source>
</evidence>
<keyword evidence="3" id="KW-0560">Oxidoreductase</keyword>
<sequence length="769" mass="85164">MSMPEGESSKPTSLAKPIQTVSNKLSRASTDLAPLLRHFIGIDLIVETKHGRSFRGRLREADAFMNLVLSREPYKQDEPKRTLDSESFDWVHIRGPSIRYIVFGSNVDIVGTIRAGRDLERSAGDRYRRVRRASAFVTSCAEPRQKARLICPSIHKSSDQAREAFMSTSNISHLHLSNRNKRQRIEKQSSSKMKPDHKSNSLELSPYEQRMGVIITACPKCHGEGKVRAKLSKKAKARRKQAQSSSYISGNSTVTDDFRSNELDSPQNTSHHHNHQAGIPKKPCKECRGTGLIQRDLLNEQNLNRTPNHPDFTVAIVGGGIGGMALAAALQHRNIRCVVYERDLSFEERNQGYGLTMQQGARALRCLGFFSSVYDNTSNDQESCDSDKEEIKFGIQSTRHAVHTPDGNVIGEWGLRVWGGRFEKNGRSHATRQNAHISRQNLRKLLMEMLLPNTIRWGYKFLGYNSSVDASPTQPLQLKFLRRINSCNGKESSLEEEVAASVLVGCDGIRSAVRATKLGEDLAPLRYLDCVVILGIAPSPEASALTDGQTVFQTADGITRLYVMPFAEAGEKVCGLQTTCERGLSMWQLSFPMDETNAIELSQLGPSPLKVEAVRRCGSWHDPIPMLLNSTPETLITGYPCYDRSLVDAKDLRGGYDSSEYSNAYVTLLGDAAHPMSPFKGQGANQALLDAVLLAQKLHSALRKNDETQSELRNTVPDALAKFEREMLERCAAKVKKSADAAKFLHSEVAIAKGNVTRGAAAVQFGEVP</sequence>
<evidence type="ECO:0000313" key="7">
    <source>
        <dbReference type="EMBL" id="KAL3804642.1"/>
    </source>
</evidence>
<dbReference type="Proteomes" id="UP001516023">
    <property type="component" value="Unassembled WGS sequence"/>
</dbReference>
<dbReference type="PANTHER" id="PTHR46972">
    <property type="entry name" value="MONOOXYGENASE ASQM-RELATED"/>
    <property type="match status" value="1"/>
</dbReference>
<evidence type="ECO:0000259" key="6">
    <source>
        <dbReference type="SMART" id="SM00651"/>
    </source>
</evidence>
<dbReference type="Gene3D" id="3.50.50.60">
    <property type="entry name" value="FAD/NAD(P)-binding domain"/>
    <property type="match status" value="1"/>
</dbReference>
<dbReference type="CDD" id="cd00600">
    <property type="entry name" value="Sm_like"/>
    <property type="match status" value="1"/>
</dbReference>
<feature type="region of interest" description="Disordered" evidence="5">
    <location>
        <begin position="229"/>
        <end position="283"/>
    </location>
</feature>
<keyword evidence="4" id="KW-0503">Monooxygenase</keyword>